<feature type="domain" description="RNA polymerase sigma factor 70 region 4 type 2" evidence="5">
    <location>
        <begin position="148"/>
        <end position="195"/>
    </location>
</feature>
<dbReference type="Pfam" id="PF08281">
    <property type="entry name" value="Sigma70_r4_2"/>
    <property type="match status" value="1"/>
</dbReference>
<evidence type="ECO:0000256" key="4">
    <source>
        <dbReference type="ARBA" id="ARBA00023163"/>
    </source>
</evidence>
<keyword evidence="8" id="KW-1185">Reference proteome</keyword>
<comment type="similarity">
    <text evidence="1">Belongs to the sigma-70 factor family. ECF subfamily.</text>
</comment>
<dbReference type="GO" id="GO:0016987">
    <property type="term" value="F:sigma factor activity"/>
    <property type="evidence" value="ECO:0007669"/>
    <property type="project" value="UniProtKB-KW"/>
</dbReference>
<dbReference type="RefSeq" id="WP_246012276.1">
    <property type="nucleotide sequence ID" value="NZ_RKQZ01000001.1"/>
</dbReference>
<dbReference type="Pfam" id="PF20239">
    <property type="entry name" value="DUF6596"/>
    <property type="match status" value="1"/>
</dbReference>
<protein>
    <submittedName>
        <fullName evidence="7">RNA polymerase ECF family sigma subunit</fullName>
    </submittedName>
</protein>
<dbReference type="GO" id="GO:0006352">
    <property type="term" value="P:DNA-templated transcription initiation"/>
    <property type="evidence" value="ECO:0007669"/>
    <property type="project" value="InterPro"/>
</dbReference>
<reference evidence="7 8" key="1">
    <citation type="submission" date="2018-11" db="EMBL/GenBank/DDBJ databases">
        <title>Sequencing the genomes of 1000 actinobacteria strains.</title>
        <authorList>
            <person name="Klenk H.-P."/>
        </authorList>
    </citation>
    <scope>NUCLEOTIDE SEQUENCE [LARGE SCALE GENOMIC DNA]</scope>
    <source>
        <strain evidence="7 8">DSM 15700</strain>
    </source>
</reference>
<keyword evidence="4" id="KW-0804">Transcription</keyword>
<dbReference type="PANTHER" id="PTHR47756:SF2">
    <property type="entry name" value="BLL6612 PROTEIN"/>
    <property type="match status" value="1"/>
</dbReference>
<name>A0A3N4YJF4_9MICO</name>
<dbReference type="EMBL" id="RKQZ01000001">
    <property type="protein sequence ID" value="RPF21269.1"/>
    <property type="molecule type" value="Genomic_DNA"/>
</dbReference>
<sequence>MIRELAGQVLGVLVRRGADFAAAEDAVQDALVEAVRRWGNEVVDDGGPGAHAFAGRPRGGSTITNPVAGVPSGDAPAEAMVGGAGSRADRGDRPADLKAWLVTVAWRKFLDARRSASARALREVKVSLEPPSGPSEQADDTLLILSRCCHPALTPASAIALTLRAVGGLTTARIARAFLVPEATMAQRISRAKRTVAGERFEAPGDVTAVLRVLYLMFNEGFTGGPGPGGRAGASAPGAAVPSAAPPAGRDVDLAAEAIRLARQLTAAVPDDPEAAGLLALMLLHHARRAARFDDVGALVPLDRQDRSRWDTAMIAEGVGILQRALARDLLGEYQAQAAIAALHDDARTAAETDWPQILTWYDELLALAPRNPVAELNRAVAVGHVDGAYAGLRALESLDPGLPRYDAATAYLLQMAGERAAAARRYAAAAEAADNSAERTHLLKQAARWSAGGP</sequence>
<accession>A0A3N4YJF4</accession>
<evidence type="ECO:0000259" key="5">
    <source>
        <dbReference type="Pfam" id="PF08281"/>
    </source>
</evidence>
<dbReference type="Gene3D" id="1.10.1740.10">
    <property type="match status" value="1"/>
</dbReference>
<organism evidence="7 8">
    <name type="scientific">Myceligenerans xiligouense</name>
    <dbReference type="NCBI Taxonomy" id="253184"/>
    <lineage>
        <taxon>Bacteria</taxon>
        <taxon>Bacillati</taxon>
        <taxon>Actinomycetota</taxon>
        <taxon>Actinomycetes</taxon>
        <taxon>Micrococcales</taxon>
        <taxon>Promicromonosporaceae</taxon>
        <taxon>Myceligenerans</taxon>
    </lineage>
</organism>
<dbReference type="InterPro" id="IPR013249">
    <property type="entry name" value="RNA_pol_sigma70_r4_t2"/>
</dbReference>
<dbReference type="SUPFAM" id="SSF88659">
    <property type="entry name" value="Sigma3 and sigma4 domains of RNA polymerase sigma factors"/>
    <property type="match status" value="1"/>
</dbReference>
<dbReference type="Gene3D" id="1.10.10.10">
    <property type="entry name" value="Winged helix-like DNA-binding domain superfamily/Winged helix DNA-binding domain"/>
    <property type="match status" value="1"/>
</dbReference>
<dbReference type="Proteomes" id="UP000280501">
    <property type="component" value="Unassembled WGS sequence"/>
</dbReference>
<keyword evidence="2" id="KW-0805">Transcription regulation</keyword>
<dbReference type="InterPro" id="IPR046531">
    <property type="entry name" value="DUF6596"/>
</dbReference>
<evidence type="ECO:0000313" key="8">
    <source>
        <dbReference type="Proteomes" id="UP000280501"/>
    </source>
</evidence>
<dbReference type="InterPro" id="IPR036388">
    <property type="entry name" value="WH-like_DNA-bd_sf"/>
</dbReference>
<dbReference type="AlphaFoldDB" id="A0A3N4YJF4"/>
<dbReference type="GO" id="GO:0003677">
    <property type="term" value="F:DNA binding"/>
    <property type="evidence" value="ECO:0007669"/>
    <property type="project" value="InterPro"/>
</dbReference>
<keyword evidence="3" id="KW-0731">Sigma factor</keyword>
<evidence type="ECO:0000256" key="1">
    <source>
        <dbReference type="ARBA" id="ARBA00010641"/>
    </source>
</evidence>
<comment type="caution">
    <text evidence="7">The sequence shown here is derived from an EMBL/GenBank/DDBJ whole genome shotgun (WGS) entry which is preliminary data.</text>
</comment>
<evidence type="ECO:0000256" key="3">
    <source>
        <dbReference type="ARBA" id="ARBA00023082"/>
    </source>
</evidence>
<evidence type="ECO:0000259" key="6">
    <source>
        <dbReference type="Pfam" id="PF20239"/>
    </source>
</evidence>
<proteinExistence type="inferred from homology"/>
<dbReference type="InterPro" id="IPR013324">
    <property type="entry name" value="RNA_pol_sigma_r3/r4-like"/>
</dbReference>
<feature type="domain" description="DUF6596" evidence="6">
    <location>
        <begin position="208"/>
        <end position="325"/>
    </location>
</feature>
<dbReference type="PANTHER" id="PTHR47756">
    <property type="entry name" value="BLL6612 PROTEIN-RELATED"/>
    <property type="match status" value="1"/>
</dbReference>
<evidence type="ECO:0000256" key="2">
    <source>
        <dbReference type="ARBA" id="ARBA00023015"/>
    </source>
</evidence>
<gene>
    <name evidence="7" type="ORF">EDD34_1892</name>
</gene>
<evidence type="ECO:0000313" key="7">
    <source>
        <dbReference type="EMBL" id="RPF21269.1"/>
    </source>
</evidence>